<dbReference type="PROSITE" id="PS51257">
    <property type="entry name" value="PROKAR_LIPOPROTEIN"/>
    <property type="match status" value="1"/>
</dbReference>
<keyword evidence="3" id="KW-1185">Reference proteome</keyword>
<dbReference type="Proteomes" id="UP000198310">
    <property type="component" value="Unassembled WGS sequence"/>
</dbReference>
<sequence>MKSFFTKLTGAALAATVFLASCEKDETQAKLNIAATPQLTSSATTATLSSATSANNAVTYTWTPADFGYQAATTYMLQFAKQGSNFASNVYEVNVGNALTKTFTVGELNSVYEGVDCNSANTATKLDVRVIATVGTAASTATSTTSSIQATPYAGQTAPADKWGIIGSATPGGWDTDTDMTYDFCTRTFKATLPLTAGAFKFRANDAWTLNYGDDANDKALEAGGADIAMTATGTYEVTLNLNATPKPTYTITKK</sequence>
<dbReference type="EMBL" id="FZNS01000001">
    <property type="protein sequence ID" value="SNR33824.1"/>
    <property type="molecule type" value="Genomic_DNA"/>
</dbReference>
<dbReference type="Pfam" id="PF14292">
    <property type="entry name" value="SusE"/>
    <property type="match status" value="1"/>
</dbReference>
<dbReference type="InterPro" id="IPR025970">
    <property type="entry name" value="SusE"/>
</dbReference>
<dbReference type="AlphaFoldDB" id="A0A238VI21"/>
<evidence type="ECO:0000313" key="2">
    <source>
        <dbReference type="EMBL" id="SNR33824.1"/>
    </source>
</evidence>
<dbReference type="Gene3D" id="2.60.40.3620">
    <property type="match status" value="1"/>
</dbReference>
<proteinExistence type="predicted"/>
<organism evidence="2 3">
    <name type="scientific">Hymenobacter mucosus</name>
    <dbReference type="NCBI Taxonomy" id="1411120"/>
    <lineage>
        <taxon>Bacteria</taxon>
        <taxon>Pseudomonadati</taxon>
        <taxon>Bacteroidota</taxon>
        <taxon>Cytophagia</taxon>
        <taxon>Cytophagales</taxon>
        <taxon>Hymenobacteraceae</taxon>
        <taxon>Hymenobacter</taxon>
    </lineage>
</organism>
<evidence type="ECO:0000313" key="3">
    <source>
        <dbReference type="Proteomes" id="UP000198310"/>
    </source>
</evidence>
<name>A0A238VI21_9BACT</name>
<dbReference type="RefSeq" id="WP_055562356.1">
    <property type="nucleotide sequence ID" value="NZ_FZNS01000001.1"/>
</dbReference>
<dbReference type="CDD" id="cd12956">
    <property type="entry name" value="CBM_SusE-F_like"/>
    <property type="match status" value="1"/>
</dbReference>
<reference evidence="3" key="1">
    <citation type="submission" date="2017-06" db="EMBL/GenBank/DDBJ databases">
        <authorList>
            <person name="Varghese N."/>
            <person name="Submissions S."/>
        </authorList>
    </citation>
    <scope>NUCLEOTIDE SEQUENCE [LARGE SCALE GENOMIC DNA]</scope>
    <source>
        <strain evidence="3">DSM 28041</strain>
    </source>
</reference>
<evidence type="ECO:0000259" key="1">
    <source>
        <dbReference type="Pfam" id="PF14292"/>
    </source>
</evidence>
<protein>
    <recommendedName>
        <fullName evidence="1">SusE outer membrane protein domain-containing protein</fullName>
    </recommendedName>
</protein>
<accession>A0A238VI21</accession>
<gene>
    <name evidence="2" type="ORF">SAMN06269173_101684</name>
</gene>
<feature type="domain" description="SusE outer membrane protein" evidence="1">
    <location>
        <begin position="24"/>
        <end position="130"/>
    </location>
</feature>